<protein>
    <submittedName>
        <fullName evidence="2">Uncharacterized protein</fullName>
    </submittedName>
</protein>
<dbReference type="Proteomes" id="UP000011014">
    <property type="component" value="Unassembled WGS sequence"/>
</dbReference>
<dbReference type="AlphaFoldDB" id="E4X1B3"/>
<keyword evidence="1" id="KW-0732">Signal</keyword>
<sequence>MRFLLFTIVFISANGLPLTMFPEMRTRGWQDLMQYQLGKIDEKPQMSRRKRIADPHLFMKKYLGDDPDVDYRK</sequence>
<dbReference type="EMBL" id="FN653021">
    <property type="protein sequence ID" value="CBY23593.1"/>
    <property type="molecule type" value="Genomic_DNA"/>
</dbReference>
<reference evidence="2" key="1">
    <citation type="journal article" date="2010" name="Science">
        <title>Plasticity of animal genome architecture unmasked by rapid evolution of a pelagic tunicate.</title>
        <authorList>
            <person name="Denoeud F."/>
            <person name="Henriet S."/>
            <person name="Mungpakdee S."/>
            <person name="Aury J.M."/>
            <person name="Da Silva C."/>
            <person name="Brinkmann H."/>
            <person name="Mikhaleva J."/>
            <person name="Olsen L.C."/>
            <person name="Jubin C."/>
            <person name="Canestro C."/>
            <person name="Bouquet J.M."/>
            <person name="Danks G."/>
            <person name="Poulain J."/>
            <person name="Campsteijn C."/>
            <person name="Adamski M."/>
            <person name="Cross I."/>
            <person name="Yadetie F."/>
            <person name="Muffato M."/>
            <person name="Louis A."/>
            <person name="Butcher S."/>
            <person name="Tsagkogeorga G."/>
            <person name="Konrad A."/>
            <person name="Singh S."/>
            <person name="Jensen M.F."/>
            <person name="Cong E.H."/>
            <person name="Eikeseth-Otteraa H."/>
            <person name="Noel B."/>
            <person name="Anthouard V."/>
            <person name="Porcel B.M."/>
            <person name="Kachouri-Lafond R."/>
            <person name="Nishino A."/>
            <person name="Ugolini M."/>
            <person name="Chourrout P."/>
            <person name="Nishida H."/>
            <person name="Aasland R."/>
            <person name="Huzurbazar S."/>
            <person name="Westhof E."/>
            <person name="Delsuc F."/>
            <person name="Lehrach H."/>
            <person name="Reinhardt R."/>
            <person name="Weissenbach J."/>
            <person name="Roy S.W."/>
            <person name="Artiguenave F."/>
            <person name="Postlethwait J.H."/>
            <person name="Manak J.R."/>
            <person name="Thompson E.M."/>
            <person name="Jaillon O."/>
            <person name="Du Pasquier L."/>
            <person name="Boudinot P."/>
            <person name="Liberles D.A."/>
            <person name="Volff J.N."/>
            <person name="Philippe H."/>
            <person name="Lenhard B."/>
            <person name="Roest Crollius H."/>
            <person name="Wincker P."/>
            <person name="Chourrout D."/>
        </authorList>
    </citation>
    <scope>NUCLEOTIDE SEQUENCE [LARGE SCALE GENOMIC DNA]</scope>
</reference>
<accession>E4X1B3</accession>
<gene>
    <name evidence="2" type="ORF">GSOID_T00016045001</name>
    <name evidence="3" type="ORF">GSOID_T00026337001</name>
</gene>
<name>E4X1B3_OIKDI</name>
<feature type="chain" id="PRO_5011938279" evidence="1">
    <location>
        <begin position="16"/>
        <end position="73"/>
    </location>
</feature>
<evidence type="ECO:0000313" key="3">
    <source>
        <dbReference type="EMBL" id="CBY42628.1"/>
    </source>
</evidence>
<organism evidence="2">
    <name type="scientific">Oikopleura dioica</name>
    <name type="common">Tunicate</name>
    <dbReference type="NCBI Taxonomy" id="34765"/>
    <lineage>
        <taxon>Eukaryota</taxon>
        <taxon>Metazoa</taxon>
        <taxon>Chordata</taxon>
        <taxon>Tunicata</taxon>
        <taxon>Appendicularia</taxon>
        <taxon>Copelata</taxon>
        <taxon>Oikopleuridae</taxon>
        <taxon>Oikopleura</taxon>
    </lineage>
</organism>
<evidence type="ECO:0000313" key="2">
    <source>
        <dbReference type="EMBL" id="CBY23593.1"/>
    </source>
</evidence>
<dbReference type="Proteomes" id="UP000001307">
    <property type="component" value="Unassembled WGS sequence"/>
</dbReference>
<proteinExistence type="predicted"/>
<dbReference type="InParanoid" id="E4X1B3"/>
<keyword evidence="4" id="KW-1185">Reference proteome</keyword>
<dbReference type="EMBL" id="FN657340">
    <property type="protein sequence ID" value="CBY42628.1"/>
    <property type="molecule type" value="Genomic_DNA"/>
</dbReference>
<feature type="signal peptide" evidence="1">
    <location>
        <begin position="1"/>
        <end position="15"/>
    </location>
</feature>
<evidence type="ECO:0000313" key="4">
    <source>
        <dbReference type="Proteomes" id="UP000001307"/>
    </source>
</evidence>
<evidence type="ECO:0000256" key="1">
    <source>
        <dbReference type="SAM" id="SignalP"/>
    </source>
</evidence>